<reference evidence="3" key="2">
    <citation type="submission" date="2021-04" db="EMBL/GenBank/DDBJ databases">
        <title>Isolation and genomic analysis of the ibuprofen-degrading bacterium Sphingomonas strain MPO218.</title>
        <authorList>
            <person name="Aulestia M."/>
            <person name="Flores A."/>
            <person name="Mangas E.L."/>
            <person name="Perez-Pulido A.J."/>
            <person name="Santero E."/>
            <person name="Camacho E.M."/>
        </authorList>
    </citation>
    <scope>NUCLEOTIDE SEQUENCE</scope>
    <source>
        <strain evidence="3">MPO218</strain>
    </source>
</reference>
<keyword evidence="2" id="KW-0472">Membrane</keyword>
<reference evidence="3" key="1">
    <citation type="submission" date="2020-07" db="EMBL/GenBank/DDBJ databases">
        <authorList>
            <person name="Camacho E."/>
        </authorList>
    </citation>
    <scope>NUCLEOTIDE SEQUENCE</scope>
    <source>
        <strain evidence="3">MPO218</strain>
    </source>
</reference>
<dbReference type="Proteomes" id="UP000664914">
    <property type="component" value="Chromosome"/>
</dbReference>
<accession>A0A975D316</accession>
<feature type="compositionally biased region" description="Pro residues" evidence="1">
    <location>
        <begin position="404"/>
        <end position="423"/>
    </location>
</feature>
<feature type="compositionally biased region" description="Pro residues" evidence="1">
    <location>
        <begin position="185"/>
        <end position="202"/>
    </location>
</feature>
<dbReference type="EMBL" id="CP059319">
    <property type="protein sequence ID" value="QTH22235.1"/>
    <property type="molecule type" value="Genomic_DNA"/>
</dbReference>
<feature type="compositionally biased region" description="Low complexity" evidence="1">
    <location>
        <begin position="259"/>
        <end position="271"/>
    </location>
</feature>
<dbReference type="AlphaFoldDB" id="A0A975D316"/>
<feature type="compositionally biased region" description="Pro residues" evidence="1">
    <location>
        <begin position="227"/>
        <end position="238"/>
    </location>
</feature>
<evidence type="ECO:0000313" key="4">
    <source>
        <dbReference type="Proteomes" id="UP000664914"/>
    </source>
</evidence>
<proteinExistence type="predicted"/>
<feature type="compositionally biased region" description="Pro residues" evidence="1">
    <location>
        <begin position="284"/>
        <end position="298"/>
    </location>
</feature>
<feature type="compositionally biased region" description="Low complexity" evidence="1">
    <location>
        <begin position="329"/>
        <end position="339"/>
    </location>
</feature>
<keyword evidence="2" id="KW-1133">Transmembrane helix</keyword>
<gene>
    <name evidence="3" type="ORF">HRJ34_01490</name>
</gene>
<evidence type="ECO:0000256" key="2">
    <source>
        <dbReference type="SAM" id="Phobius"/>
    </source>
</evidence>
<sequence>MVQTKARRRSSLIMGTLLALLLGVAAAFFVLAMPIRMLETVTTFTRLSKLMVQAEPPISPNDRTLLAVLAAILTAGIGWVLIDWLVFGRAGISTLIRTREDDYEDEDEDHFRPTDPLDLVTPADDPGAEWPMPSAGDARKPLSARTDIGDPPPALDPFGAPLAGLNQALPPIGEILPGTGVSAPPLQPNALPPLIQPAPFPPASAQEPPIAPFPEAAPAPEAFRPAGPEPSDVPPPAGNLPSWMPAPGLRPDGQPADPLPAAFYEEPAEPAAPEPEVEPVFDPIVPPPLPESFAPPPLMDETPPLTAQPFADSQPAPAVRPPDEPPVEIPAAPAAAQPAQPVPPPRPLPEPGFDRARLEDLLVRLERGLQQRRAAAAARAQAEQQQQAPIAPAAPVARQEPAPVATPPQPLPEPPAAPPPIIEPVPVALRDQPAAAPVAASILPVAPPRAVPELRNDDLLDQPLHVTLDLLRNMVKR</sequence>
<feature type="region of interest" description="Disordered" evidence="1">
    <location>
        <begin position="370"/>
        <end position="426"/>
    </location>
</feature>
<name>A0A975D316_9SPHN</name>
<feature type="transmembrane region" description="Helical" evidence="2">
    <location>
        <begin position="65"/>
        <end position="87"/>
    </location>
</feature>
<feature type="compositionally biased region" description="Pro residues" evidence="1">
    <location>
        <begin position="340"/>
        <end position="350"/>
    </location>
</feature>
<feature type="region of interest" description="Disordered" evidence="1">
    <location>
        <begin position="102"/>
        <end position="162"/>
    </location>
</feature>
<evidence type="ECO:0000313" key="3">
    <source>
        <dbReference type="EMBL" id="QTH22235.1"/>
    </source>
</evidence>
<evidence type="ECO:0000256" key="1">
    <source>
        <dbReference type="SAM" id="MobiDB-lite"/>
    </source>
</evidence>
<dbReference type="PRINTS" id="PR01217">
    <property type="entry name" value="PRICHEXTENSN"/>
</dbReference>
<dbReference type="RefSeq" id="WP_208633154.1">
    <property type="nucleotide sequence ID" value="NZ_CP059319.1"/>
</dbReference>
<feature type="region of interest" description="Disordered" evidence="1">
    <location>
        <begin position="180"/>
        <end position="355"/>
    </location>
</feature>
<keyword evidence="2" id="KW-0812">Transmembrane</keyword>
<protein>
    <submittedName>
        <fullName evidence="3">Uncharacterized protein</fullName>
    </submittedName>
</protein>
<feature type="compositionally biased region" description="Low complexity" evidence="1">
    <location>
        <begin position="371"/>
        <end position="403"/>
    </location>
</feature>
<feature type="transmembrane region" description="Helical" evidence="2">
    <location>
        <begin position="12"/>
        <end position="35"/>
    </location>
</feature>
<organism evidence="3 4">
    <name type="scientific">Rhizorhabdus wittichii</name>
    <dbReference type="NCBI Taxonomy" id="160791"/>
    <lineage>
        <taxon>Bacteria</taxon>
        <taxon>Pseudomonadati</taxon>
        <taxon>Pseudomonadota</taxon>
        <taxon>Alphaproteobacteria</taxon>
        <taxon>Sphingomonadales</taxon>
        <taxon>Sphingomonadaceae</taxon>
        <taxon>Rhizorhabdus</taxon>
    </lineage>
</organism>